<organism evidence="3">
    <name type="scientific">Ditylum brightwellii</name>
    <dbReference type="NCBI Taxonomy" id="49249"/>
    <lineage>
        <taxon>Eukaryota</taxon>
        <taxon>Sar</taxon>
        <taxon>Stramenopiles</taxon>
        <taxon>Ochrophyta</taxon>
        <taxon>Bacillariophyta</taxon>
        <taxon>Mediophyceae</taxon>
        <taxon>Lithodesmiophycidae</taxon>
        <taxon>Lithodesmiales</taxon>
        <taxon>Lithodesmiaceae</taxon>
        <taxon>Ditylum</taxon>
    </lineage>
</organism>
<sequence>MAAETTSQPAQPSHLDLDAMSLDQLNQLKQNEENRLELITSRYTQLRAASARFHAAKTALSSLTPSTENNSLMIPLTASLYAPGRIRDPNKIIVELGTGFYVEKSNKEAHAFLERKIKIVDSNSENIVKVIQVTRQNVESINGAMRGKMLEIRARSEGLKHQKEIQDAMKQGA</sequence>
<keyword evidence="2" id="KW-0175">Coiled coil</keyword>
<dbReference type="PANTHER" id="PTHR12674:SF2">
    <property type="entry name" value="PREFOLDIN SUBUNIT 5"/>
    <property type="match status" value="1"/>
</dbReference>
<proteinExistence type="inferred from homology"/>
<reference evidence="3" key="1">
    <citation type="submission" date="2021-01" db="EMBL/GenBank/DDBJ databases">
        <authorList>
            <person name="Corre E."/>
            <person name="Pelletier E."/>
            <person name="Niang G."/>
            <person name="Scheremetjew M."/>
            <person name="Finn R."/>
            <person name="Kale V."/>
            <person name="Holt S."/>
            <person name="Cochrane G."/>
            <person name="Meng A."/>
            <person name="Brown T."/>
            <person name="Cohen L."/>
        </authorList>
    </citation>
    <scope>NUCLEOTIDE SEQUENCE</scope>
    <source>
        <strain evidence="3">Pop2</strain>
    </source>
</reference>
<evidence type="ECO:0000256" key="1">
    <source>
        <dbReference type="ARBA" id="ARBA00010048"/>
    </source>
</evidence>
<dbReference type="EMBL" id="HBGN01009140">
    <property type="protein sequence ID" value="CAD9320270.1"/>
    <property type="molecule type" value="Transcribed_RNA"/>
</dbReference>
<dbReference type="InterPro" id="IPR009053">
    <property type="entry name" value="Prefoldin"/>
</dbReference>
<dbReference type="NCBIfam" id="TIGR00293">
    <property type="entry name" value="prefoldin subunit alpha"/>
    <property type="match status" value="1"/>
</dbReference>
<dbReference type="CDD" id="cd23157">
    <property type="entry name" value="Prefoldin_5"/>
    <property type="match status" value="1"/>
</dbReference>
<dbReference type="Gene3D" id="1.10.287.370">
    <property type="match status" value="1"/>
</dbReference>
<dbReference type="GO" id="GO:0051082">
    <property type="term" value="F:unfolded protein binding"/>
    <property type="evidence" value="ECO:0007669"/>
    <property type="project" value="InterPro"/>
</dbReference>
<dbReference type="GO" id="GO:0016272">
    <property type="term" value="C:prefoldin complex"/>
    <property type="evidence" value="ECO:0007669"/>
    <property type="project" value="InterPro"/>
</dbReference>
<dbReference type="AlphaFoldDB" id="A0A6U3Q704"/>
<comment type="similarity">
    <text evidence="1">Belongs to the prefoldin subunit alpha family.</text>
</comment>
<dbReference type="SUPFAM" id="SSF46579">
    <property type="entry name" value="Prefoldin"/>
    <property type="match status" value="1"/>
</dbReference>
<accession>A0A6U3Q704</accession>
<protein>
    <recommendedName>
        <fullName evidence="4">Prefoldin subunit 5</fullName>
    </recommendedName>
</protein>
<dbReference type="PANTHER" id="PTHR12674">
    <property type="entry name" value="PREFOLDIN SUBUNIT 5"/>
    <property type="match status" value="1"/>
</dbReference>
<gene>
    <name evidence="3" type="ORF">DBRI1063_LOCUS5864</name>
</gene>
<dbReference type="Pfam" id="PF02996">
    <property type="entry name" value="Prefoldin"/>
    <property type="match status" value="1"/>
</dbReference>
<evidence type="ECO:0000256" key="2">
    <source>
        <dbReference type="SAM" id="Coils"/>
    </source>
</evidence>
<feature type="coiled-coil region" evidence="2">
    <location>
        <begin position="22"/>
        <end position="49"/>
    </location>
</feature>
<name>A0A6U3Q704_9STRA</name>
<dbReference type="InterPro" id="IPR004127">
    <property type="entry name" value="Prefoldin_subunit_alpha"/>
</dbReference>
<evidence type="ECO:0008006" key="4">
    <source>
        <dbReference type="Google" id="ProtNLM"/>
    </source>
</evidence>
<dbReference type="GO" id="GO:1990114">
    <property type="term" value="P:RNA polymerase II core complex assembly"/>
    <property type="evidence" value="ECO:0007669"/>
    <property type="project" value="TreeGrafter"/>
</dbReference>
<dbReference type="GO" id="GO:0006457">
    <property type="term" value="P:protein folding"/>
    <property type="evidence" value="ECO:0007669"/>
    <property type="project" value="InterPro"/>
</dbReference>
<evidence type="ECO:0000313" key="3">
    <source>
        <dbReference type="EMBL" id="CAD9320270.1"/>
    </source>
</evidence>
<dbReference type="InterPro" id="IPR011599">
    <property type="entry name" value="PFD_alpha_archaea"/>
</dbReference>
<dbReference type="GO" id="GO:1990115">
    <property type="term" value="P:RNA polymerase III assembly"/>
    <property type="evidence" value="ECO:0007669"/>
    <property type="project" value="TreeGrafter"/>
</dbReference>
<dbReference type="GO" id="GO:1990113">
    <property type="term" value="P:RNA polymerase I assembly"/>
    <property type="evidence" value="ECO:0007669"/>
    <property type="project" value="TreeGrafter"/>
</dbReference>
<dbReference type="GO" id="GO:0005737">
    <property type="term" value="C:cytoplasm"/>
    <property type="evidence" value="ECO:0007669"/>
    <property type="project" value="TreeGrafter"/>
</dbReference>